<dbReference type="GO" id="GO:1990810">
    <property type="term" value="P:microtubule anchoring at mitotic spindle pole body"/>
    <property type="evidence" value="ECO:0000318"/>
    <property type="project" value="GO_Central"/>
</dbReference>
<dbReference type="Gene3D" id="2.130.10.10">
    <property type="entry name" value="YVTN repeat-like/Quinoprotein amine dehydrogenase"/>
    <property type="match status" value="3"/>
</dbReference>
<dbReference type="GO" id="GO:1990811">
    <property type="term" value="C:MWP complex"/>
    <property type="evidence" value="ECO:0000318"/>
    <property type="project" value="GO_Central"/>
</dbReference>
<dbReference type="PANTHER" id="PTHR16220">
    <property type="entry name" value="WD REPEAT PROTEIN 8-RELATED"/>
    <property type="match status" value="1"/>
</dbReference>
<dbReference type="SUPFAM" id="SSF50978">
    <property type="entry name" value="WD40 repeat-like"/>
    <property type="match status" value="1"/>
</dbReference>
<dbReference type="PANTHER" id="PTHR16220:SF0">
    <property type="entry name" value="WD REPEAT-CONTAINING PROTEIN WRAP73"/>
    <property type="match status" value="1"/>
</dbReference>
<dbReference type="RefSeq" id="XP_009022394.1">
    <property type="nucleotide sequence ID" value="XM_009024146.1"/>
</dbReference>
<dbReference type="OrthoDB" id="308690at2759"/>
<dbReference type="SMART" id="SM00320">
    <property type="entry name" value="WD40"/>
    <property type="match status" value="4"/>
</dbReference>
<dbReference type="GO" id="GO:0005815">
    <property type="term" value="C:microtubule organizing center"/>
    <property type="evidence" value="ECO:0000318"/>
    <property type="project" value="GO_Central"/>
</dbReference>
<organism evidence="2 3">
    <name type="scientific">Helobdella robusta</name>
    <name type="common">Californian leech</name>
    <dbReference type="NCBI Taxonomy" id="6412"/>
    <lineage>
        <taxon>Eukaryota</taxon>
        <taxon>Metazoa</taxon>
        <taxon>Spiralia</taxon>
        <taxon>Lophotrochozoa</taxon>
        <taxon>Annelida</taxon>
        <taxon>Clitellata</taxon>
        <taxon>Hirudinea</taxon>
        <taxon>Rhynchobdellida</taxon>
        <taxon>Glossiphoniidae</taxon>
        <taxon>Helobdella</taxon>
    </lineage>
</organism>
<proteinExistence type="predicted"/>
<reference evidence="3" key="1">
    <citation type="submission" date="2012-12" db="EMBL/GenBank/DDBJ databases">
        <authorList>
            <person name="Hellsten U."/>
            <person name="Grimwood J."/>
            <person name="Chapman J.A."/>
            <person name="Shapiro H."/>
            <person name="Aerts A."/>
            <person name="Otillar R.P."/>
            <person name="Terry A.Y."/>
            <person name="Boore J.L."/>
            <person name="Simakov O."/>
            <person name="Marletaz F."/>
            <person name="Cho S.-J."/>
            <person name="Edsinger-Gonzales E."/>
            <person name="Havlak P."/>
            <person name="Kuo D.-H."/>
            <person name="Larsson T."/>
            <person name="Lv J."/>
            <person name="Arendt D."/>
            <person name="Savage R."/>
            <person name="Osoegawa K."/>
            <person name="de Jong P."/>
            <person name="Lindberg D.R."/>
            <person name="Seaver E.C."/>
            <person name="Weisblat D.A."/>
            <person name="Putnam N.H."/>
            <person name="Grigoriev I.V."/>
            <person name="Rokhsar D.S."/>
        </authorList>
    </citation>
    <scope>NUCLEOTIDE SEQUENCE</scope>
</reference>
<dbReference type="InterPro" id="IPR015943">
    <property type="entry name" value="WD40/YVTN_repeat-like_dom_sf"/>
</dbReference>
<dbReference type="STRING" id="6412.T1FAX8"/>
<gene>
    <name evidence="2" type="primary">20205977</name>
    <name evidence="1" type="ORF">HELRODRAFT_176814</name>
</gene>
<reference evidence="2" key="3">
    <citation type="submission" date="2015-06" db="UniProtKB">
        <authorList>
            <consortium name="EnsemblMetazoa"/>
        </authorList>
    </citation>
    <scope>IDENTIFICATION</scope>
</reference>
<keyword evidence="3" id="KW-1185">Reference proteome</keyword>
<dbReference type="EMBL" id="KB097106">
    <property type="protein sequence ID" value="ESN99643.1"/>
    <property type="molecule type" value="Genomic_DNA"/>
</dbReference>
<dbReference type="KEGG" id="hro:HELRODRAFT_176814"/>
<dbReference type="AlphaFoldDB" id="T1FAX8"/>
<dbReference type="HOGENOM" id="CLU_024072_3_1_1"/>
<dbReference type="OMA" id="CWHLNGD"/>
<name>T1FAX8_HELRO</name>
<dbReference type="eggNOG" id="KOG4497">
    <property type="taxonomic scope" value="Eukaryota"/>
</dbReference>
<reference evidence="1 3" key="2">
    <citation type="journal article" date="2013" name="Nature">
        <title>Insights into bilaterian evolution from three spiralian genomes.</title>
        <authorList>
            <person name="Simakov O."/>
            <person name="Marletaz F."/>
            <person name="Cho S.J."/>
            <person name="Edsinger-Gonzales E."/>
            <person name="Havlak P."/>
            <person name="Hellsten U."/>
            <person name="Kuo D.H."/>
            <person name="Larsson T."/>
            <person name="Lv J."/>
            <person name="Arendt D."/>
            <person name="Savage R."/>
            <person name="Osoegawa K."/>
            <person name="de Jong P."/>
            <person name="Grimwood J."/>
            <person name="Chapman J.A."/>
            <person name="Shapiro H."/>
            <person name="Aerts A."/>
            <person name="Otillar R.P."/>
            <person name="Terry A.Y."/>
            <person name="Boore J.L."/>
            <person name="Grigoriev I.V."/>
            <person name="Lindberg D.R."/>
            <person name="Seaver E.C."/>
            <person name="Weisblat D.A."/>
            <person name="Putnam N.H."/>
            <person name="Rokhsar D.S."/>
        </authorList>
    </citation>
    <scope>NUCLEOTIDE SEQUENCE</scope>
</reference>
<evidence type="ECO:0000313" key="3">
    <source>
        <dbReference type="Proteomes" id="UP000015101"/>
    </source>
</evidence>
<dbReference type="EMBL" id="AMQM01005847">
    <property type="status" value="NOT_ANNOTATED_CDS"/>
    <property type="molecule type" value="Genomic_DNA"/>
</dbReference>
<dbReference type="Proteomes" id="UP000015101">
    <property type="component" value="Unassembled WGS sequence"/>
</dbReference>
<dbReference type="InterPro" id="IPR052778">
    <property type="entry name" value="Centrosome-WD_assoc"/>
</dbReference>
<accession>T1FAX8</accession>
<evidence type="ECO:0000313" key="2">
    <source>
        <dbReference type="EnsemblMetazoa" id="HelroP176814"/>
    </source>
</evidence>
<dbReference type="Pfam" id="PF00400">
    <property type="entry name" value="WD40"/>
    <property type="match status" value="1"/>
</dbReference>
<dbReference type="CTD" id="20205977"/>
<sequence>MNYSEVFKLSNGLCSCSYDGCYVANVVNQKLVVRQAASLQVVGLFSCSDVVQYIEWSPDSTMILCAIYKKNLVQVWSIEDLDWTCKVDEGSVGLVGVCWSPDSRHILTTCEFHLRITVWSLVNKSVMYIKYPKQCKNYIDFSSNEKYLAVAERRDCKDYISYFNCYSWDLIKNFPTETENMEGICWSPNDEVLCVWENCLTYKVLIYSLNGSCLSSFSAYDYALGIKSVVWSPSGQFLAIGSYDEKIRLLNHLTWKLILEFPHPPNFDSNIVIYKESVVTDVLKKTFRKYEIAEPNSSSNIQIPTASVNPNSPTPKIGVGNILFSCDSRYLASKSDSMPSSIFIWSLENLKCVAMLLHLQPIKTFSWDPSSPRLIICTGGDEFFIWTPEIALTIPVLGRNDGFCVNDAKWVPCEETSLVLIGKDEMCLGFFQ</sequence>
<protein>
    <recommendedName>
        <fullName evidence="4">Anaphase-promoting complex subunit 4 WD40 domain-containing protein</fullName>
    </recommendedName>
</protein>
<evidence type="ECO:0000313" key="1">
    <source>
        <dbReference type="EMBL" id="ESN99643.1"/>
    </source>
</evidence>
<dbReference type="InParanoid" id="T1FAX8"/>
<dbReference type="GeneID" id="20205977"/>
<dbReference type="InterPro" id="IPR036322">
    <property type="entry name" value="WD40_repeat_dom_sf"/>
</dbReference>
<evidence type="ECO:0008006" key="4">
    <source>
        <dbReference type="Google" id="ProtNLM"/>
    </source>
</evidence>
<dbReference type="InterPro" id="IPR001680">
    <property type="entry name" value="WD40_rpt"/>
</dbReference>
<dbReference type="EnsemblMetazoa" id="HelroT176814">
    <property type="protein sequence ID" value="HelroP176814"/>
    <property type="gene ID" value="HelroG176814"/>
</dbReference>